<reference evidence="1 2" key="1">
    <citation type="journal article" date="2022" name="Genome Biol. Evol.">
        <title>The Spruce Budworm Genome: Reconstructing the Evolutionary History of Antifreeze Proteins.</title>
        <authorList>
            <person name="Beliveau C."/>
            <person name="Gagne P."/>
            <person name="Picq S."/>
            <person name="Vernygora O."/>
            <person name="Keeling C.I."/>
            <person name="Pinkney K."/>
            <person name="Doucet D."/>
            <person name="Wen F."/>
            <person name="Johnston J.S."/>
            <person name="Maaroufi H."/>
            <person name="Boyle B."/>
            <person name="Laroche J."/>
            <person name="Dewar K."/>
            <person name="Juretic N."/>
            <person name="Blackburn G."/>
            <person name="Nisole A."/>
            <person name="Brunet B."/>
            <person name="Brandao M."/>
            <person name="Lumley L."/>
            <person name="Duan J."/>
            <person name="Quan G."/>
            <person name="Lucarotti C.J."/>
            <person name="Roe A.D."/>
            <person name="Sperling F.A.H."/>
            <person name="Levesque R.C."/>
            <person name="Cusson M."/>
        </authorList>
    </citation>
    <scope>NUCLEOTIDE SEQUENCE [LARGE SCALE GENOMIC DNA]</scope>
    <source>
        <strain evidence="1">Glfc:IPQL:Cfum</strain>
    </source>
</reference>
<evidence type="ECO:0000313" key="1">
    <source>
        <dbReference type="EMBL" id="KAI8426029.1"/>
    </source>
</evidence>
<dbReference type="EMBL" id="CM046108">
    <property type="protein sequence ID" value="KAI8426029.1"/>
    <property type="molecule type" value="Genomic_DNA"/>
</dbReference>
<keyword evidence="2" id="KW-1185">Reference proteome</keyword>
<evidence type="ECO:0000313" key="2">
    <source>
        <dbReference type="Proteomes" id="UP001064048"/>
    </source>
</evidence>
<accession>A0ACC0JPP0</accession>
<sequence>MAAFDPFNPLQNVKLRFTEEQLAEIIEYFDANAKPLLIIDDGAPVNVITVDKFIKFLELKKFHRRSFSYPTYDEIVKDAELLRAGVTRLLTKEQVIYMLEKRIREPEIRHELMLAFQVFDTEKRDFLEIDEIKTIVTSYGDVFNPDETRELLRDANVRGDGNIFYAEFIDCLFSRAPELYDIKVAFGGQIIKSKREDRAPLNICMLILTKIPQFRQSQYRRRTTARGNGPPLTRAAATTATPPPPPPPPAAKR</sequence>
<dbReference type="Proteomes" id="UP001064048">
    <property type="component" value="Chromosome 8"/>
</dbReference>
<comment type="caution">
    <text evidence="1">The sequence shown here is derived from an EMBL/GenBank/DDBJ whole genome shotgun (WGS) entry which is preliminary data.</text>
</comment>
<proteinExistence type="predicted"/>
<protein>
    <submittedName>
        <fullName evidence="1">Uncharacterized protein</fullName>
    </submittedName>
</protein>
<name>A0ACC0JPP0_CHOFU</name>
<gene>
    <name evidence="1" type="ORF">MSG28_005002</name>
</gene>
<organism evidence="1 2">
    <name type="scientific">Choristoneura fumiferana</name>
    <name type="common">Spruce budworm moth</name>
    <name type="synonym">Archips fumiferana</name>
    <dbReference type="NCBI Taxonomy" id="7141"/>
    <lineage>
        <taxon>Eukaryota</taxon>
        <taxon>Metazoa</taxon>
        <taxon>Ecdysozoa</taxon>
        <taxon>Arthropoda</taxon>
        <taxon>Hexapoda</taxon>
        <taxon>Insecta</taxon>
        <taxon>Pterygota</taxon>
        <taxon>Neoptera</taxon>
        <taxon>Endopterygota</taxon>
        <taxon>Lepidoptera</taxon>
        <taxon>Glossata</taxon>
        <taxon>Ditrysia</taxon>
        <taxon>Tortricoidea</taxon>
        <taxon>Tortricidae</taxon>
        <taxon>Tortricinae</taxon>
        <taxon>Choristoneura</taxon>
    </lineage>
</organism>